<keyword evidence="4" id="KW-1185">Reference proteome</keyword>
<keyword evidence="2" id="KW-0808">Transferase</keyword>
<comment type="similarity">
    <text evidence="1">Belongs to the CoA-transferase III family.</text>
</comment>
<protein>
    <submittedName>
        <fullName evidence="3">CaiB/baiF CoA-transferase family protein</fullName>
    </submittedName>
</protein>
<dbReference type="EMBL" id="JAOPGA020000798">
    <property type="protein sequence ID" value="KAL0481955.1"/>
    <property type="molecule type" value="Genomic_DNA"/>
</dbReference>
<dbReference type="PANTHER" id="PTHR48207">
    <property type="entry name" value="SUCCINATE--HYDROXYMETHYLGLUTARATE COA-TRANSFERASE"/>
    <property type="match status" value="1"/>
</dbReference>
<dbReference type="Pfam" id="PF02515">
    <property type="entry name" value="CoA_transf_3"/>
    <property type="match status" value="1"/>
</dbReference>
<sequence>MRLARSLFAVSSRCYSKELPLSNVRVLDLSRVLAGPYCTQTLGDLGAEVIKVENKKTNGDDTRAWGPPFHEDTKQSAYFLSCNRNKKSITVDIKTEKGQKIIQELAQQSHVFIENFKVDDMKRFNLDFETLSKINSKIVYCSITGYGQDGPNSHLPGYDFVAQALSGLMSITGDKDTPPYKVGVALIDVLTGMYASVGILASLRRDDAQHIDVSLFDTSLSLLVNQAQNYLVSGKSPTRMGNSHPNISPYDLLHAKDGPLVVTIGNDKQFAEFADAIGDPSMAADIKFQQNKSRVANREELIKRVEDLLIVSDRSHWIEKFQSRNIPCGPVNTVEQALNEPQVKARNMLWNLSRGTPNDIPSVGNPLKFKYNPITAESSSPPPLLGEHTDQVLKNVLGYSQEQINDLRLENVI</sequence>
<comment type="caution">
    <text evidence="3">The sequence shown here is derived from an EMBL/GenBank/DDBJ whole genome shotgun (WGS) entry which is preliminary data.</text>
</comment>
<proteinExistence type="inferred from homology"/>
<reference evidence="3 4" key="1">
    <citation type="submission" date="2024-03" db="EMBL/GenBank/DDBJ databases">
        <title>The Acrasis kona genome and developmental transcriptomes reveal deep origins of eukaryotic multicellular pathways.</title>
        <authorList>
            <person name="Sheikh S."/>
            <person name="Fu C.-J."/>
            <person name="Brown M.W."/>
            <person name="Baldauf S.L."/>
        </authorList>
    </citation>
    <scope>NUCLEOTIDE SEQUENCE [LARGE SCALE GENOMIC DNA]</scope>
    <source>
        <strain evidence="3 4">ATCC MYA-3509</strain>
    </source>
</reference>
<evidence type="ECO:0000256" key="2">
    <source>
        <dbReference type="ARBA" id="ARBA00022679"/>
    </source>
</evidence>
<evidence type="ECO:0000256" key="1">
    <source>
        <dbReference type="ARBA" id="ARBA00008383"/>
    </source>
</evidence>
<evidence type="ECO:0000313" key="4">
    <source>
        <dbReference type="Proteomes" id="UP001431209"/>
    </source>
</evidence>
<evidence type="ECO:0000313" key="3">
    <source>
        <dbReference type="EMBL" id="KAL0481955.1"/>
    </source>
</evidence>
<dbReference type="SUPFAM" id="SSF89796">
    <property type="entry name" value="CoA-transferase family III (CaiB/BaiF)"/>
    <property type="match status" value="1"/>
</dbReference>
<dbReference type="InterPro" id="IPR044855">
    <property type="entry name" value="CoA-Trfase_III_dom3_sf"/>
</dbReference>
<dbReference type="Gene3D" id="3.40.50.10540">
    <property type="entry name" value="Crotonobetainyl-coa:carnitine coa-transferase, domain 1"/>
    <property type="match status" value="1"/>
</dbReference>
<dbReference type="InterPro" id="IPR003673">
    <property type="entry name" value="CoA-Trfase_fam_III"/>
</dbReference>
<accession>A0AAW2YXR3</accession>
<dbReference type="InterPro" id="IPR050483">
    <property type="entry name" value="CoA-transferase_III_domain"/>
</dbReference>
<dbReference type="AlphaFoldDB" id="A0AAW2YXR3"/>
<dbReference type="Proteomes" id="UP001431209">
    <property type="component" value="Unassembled WGS sequence"/>
</dbReference>
<dbReference type="InterPro" id="IPR023606">
    <property type="entry name" value="CoA-Trfase_III_dom_1_sf"/>
</dbReference>
<dbReference type="PANTHER" id="PTHR48207:SF3">
    <property type="entry name" value="SUCCINATE--HYDROXYMETHYLGLUTARATE COA-TRANSFERASE"/>
    <property type="match status" value="1"/>
</dbReference>
<name>A0AAW2YXR3_9EUKA</name>
<dbReference type="Gene3D" id="3.30.1540.10">
    <property type="entry name" value="formyl-coa transferase, domain 3"/>
    <property type="match status" value="1"/>
</dbReference>
<gene>
    <name evidence="3" type="ORF">AKO1_013187</name>
</gene>
<organism evidence="3 4">
    <name type="scientific">Acrasis kona</name>
    <dbReference type="NCBI Taxonomy" id="1008807"/>
    <lineage>
        <taxon>Eukaryota</taxon>
        <taxon>Discoba</taxon>
        <taxon>Heterolobosea</taxon>
        <taxon>Tetramitia</taxon>
        <taxon>Eutetramitia</taxon>
        <taxon>Acrasidae</taxon>
        <taxon>Acrasis</taxon>
    </lineage>
</organism>
<dbReference type="GO" id="GO:0008410">
    <property type="term" value="F:CoA-transferase activity"/>
    <property type="evidence" value="ECO:0007669"/>
    <property type="project" value="TreeGrafter"/>
</dbReference>